<keyword evidence="15" id="KW-1185">Reference proteome</keyword>
<comment type="subcellular location">
    <subcellularLocation>
        <location evidence="1">Cell membrane</location>
        <topology evidence="1">Peripheral membrane protein</topology>
    </subcellularLocation>
</comment>
<dbReference type="Proteomes" id="UP000886597">
    <property type="component" value="Unassembled WGS sequence"/>
</dbReference>
<evidence type="ECO:0000313" key="12">
    <source>
        <dbReference type="EMBL" id="GEQ48997.1"/>
    </source>
</evidence>
<evidence type="ECO:0000256" key="7">
    <source>
        <dbReference type="ARBA" id="ARBA00022840"/>
    </source>
</evidence>
<keyword evidence="7 13" id="KW-0067">ATP-binding</keyword>
<dbReference type="PROSITE" id="PS50893">
    <property type="entry name" value="ABC_TRANSPORTER_2"/>
    <property type="match status" value="2"/>
</dbReference>
<keyword evidence="8" id="KW-1278">Translocase</keyword>
<dbReference type="GO" id="GO:0016887">
    <property type="term" value="F:ATP hydrolysis activity"/>
    <property type="evidence" value="ECO:0007669"/>
    <property type="project" value="InterPro"/>
</dbReference>
<dbReference type="Gene3D" id="3.40.50.300">
    <property type="entry name" value="P-loop containing nucleotide triphosphate hydrolases"/>
    <property type="match status" value="2"/>
</dbReference>
<dbReference type="InterPro" id="IPR050095">
    <property type="entry name" value="ECF_ABC_transporter_ATP-bd"/>
</dbReference>
<evidence type="ECO:0000256" key="9">
    <source>
        <dbReference type="ARBA" id="ARBA00023136"/>
    </source>
</evidence>
<feature type="domain" description="ABC transporter" evidence="11">
    <location>
        <begin position="6"/>
        <end position="245"/>
    </location>
</feature>
<dbReference type="AlphaFoldDB" id="A0AAN4RLL8"/>
<dbReference type="GO" id="GO:0043190">
    <property type="term" value="C:ATP-binding cassette (ABC) transporter complex"/>
    <property type="evidence" value="ECO:0007669"/>
    <property type="project" value="TreeGrafter"/>
</dbReference>
<keyword evidence="6" id="KW-0547">Nucleotide-binding</keyword>
<proteinExistence type="inferred from homology"/>
<dbReference type="InterPro" id="IPR003439">
    <property type="entry name" value="ABC_transporter-like_ATP-bd"/>
</dbReference>
<comment type="similarity">
    <text evidence="2">Belongs to the ABC transporter superfamily.</text>
</comment>
<evidence type="ECO:0000259" key="11">
    <source>
        <dbReference type="PROSITE" id="PS50893"/>
    </source>
</evidence>
<evidence type="ECO:0000256" key="4">
    <source>
        <dbReference type="ARBA" id="ARBA00022475"/>
    </source>
</evidence>
<organism evidence="13 14">
    <name type="scientific">Tetragenococcus koreensis</name>
    <dbReference type="NCBI Taxonomy" id="290335"/>
    <lineage>
        <taxon>Bacteria</taxon>
        <taxon>Bacillati</taxon>
        <taxon>Bacillota</taxon>
        <taxon>Bacilli</taxon>
        <taxon>Lactobacillales</taxon>
        <taxon>Enterococcaceae</taxon>
        <taxon>Tetragenococcus</taxon>
    </lineage>
</organism>
<evidence type="ECO:0000256" key="1">
    <source>
        <dbReference type="ARBA" id="ARBA00004202"/>
    </source>
</evidence>
<reference evidence="13" key="1">
    <citation type="submission" date="2019-08" db="EMBL/GenBank/DDBJ databases">
        <authorList>
            <person name="Ishikawa M."/>
            <person name="Suzuki T."/>
            <person name="Matsutani M."/>
        </authorList>
    </citation>
    <scope>NUCLEOTIDE SEQUENCE</scope>
    <source>
        <strain evidence="13">7C1</strain>
        <strain evidence="12">8C4</strain>
    </source>
</reference>
<keyword evidence="9" id="KW-0472">Membrane</keyword>
<dbReference type="GO" id="GO:0005524">
    <property type="term" value="F:ATP binding"/>
    <property type="evidence" value="ECO:0007669"/>
    <property type="project" value="UniProtKB-KW"/>
</dbReference>
<dbReference type="InterPro" id="IPR003593">
    <property type="entry name" value="AAA+_ATPase"/>
</dbReference>
<evidence type="ECO:0000313" key="13">
    <source>
        <dbReference type="EMBL" id="GEQ54075.1"/>
    </source>
</evidence>
<comment type="caution">
    <text evidence="13">The sequence shown here is derived from an EMBL/GenBank/DDBJ whole genome shotgun (WGS) entry which is preliminary data.</text>
</comment>
<dbReference type="RefSeq" id="WP_202583706.1">
    <property type="nucleotide sequence ID" value="NZ_BKBO01000010.1"/>
</dbReference>
<accession>A0AAN4RLL8</accession>
<evidence type="ECO:0000313" key="15">
    <source>
        <dbReference type="Proteomes" id="UP000886607"/>
    </source>
</evidence>
<dbReference type="PANTHER" id="PTHR43553:SF23">
    <property type="entry name" value="ABC TRANSPORTER ATP-BINDING COMPONENT"/>
    <property type="match status" value="1"/>
</dbReference>
<protein>
    <submittedName>
        <fullName evidence="13">Cobalt ABC transporter ATP-binding protein</fullName>
    </submittedName>
</protein>
<dbReference type="EMBL" id="BKBQ01000011">
    <property type="protein sequence ID" value="GEQ54075.1"/>
    <property type="molecule type" value="Genomic_DNA"/>
</dbReference>
<evidence type="ECO:0000313" key="14">
    <source>
        <dbReference type="Proteomes" id="UP000886597"/>
    </source>
</evidence>
<keyword evidence="5" id="KW-0677">Repeat</keyword>
<sequence>MKQLVINSENSSFRFLHADEPFLKTIDLKVTPGECVLICGKSGSGKTTFSRLLNGISPNYIEGELTGHVETCGLVAGEAAIEEYVPVVGSVFQNPKTQHFTENTTYELAFPLETVGKPSEQIAKRIDETAKELDIEYLLDRDIFKLSGGEKQQIAMGSANTLQPKVLVLDEVTSNLDHHAVEQIKAIIKKKKEEGVTIILTEHRLAWTKDLVDRYVLFEEGELVQKWESDAFNQLTNDELGQMGLRAMDLSKKRQTLAEKEQLSTVSQGSYLLQTKDLSVGYEKNSPILSKITIGMSQNKIIGFIGTNGVGKTTLANTLTGLLKPLAGKILWQGQSISSKELVKKSFLVMQDTNYQLFSESVSEEVLLNAKYPEQKNHVLEKFNLLDVEERHPMSLSGGQKQRVAIASAMLSGKKLIIFDEPTSGLDYVNMQRFGELLNMLKETEAIIAIITHDVELSSEWCDEIINFNNL</sequence>
<dbReference type="GO" id="GO:0042626">
    <property type="term" value="F:ATPase-coupled transmembrane transporter activity"/>
    <property type="evidence" value="ECO:0007669"/>
    <property type="project" value="TreeGrafter"/>
</dbReference>
<evidence type="ECO:0000256" key="3">
    <source>
        <dbReference type="ARBA" id="ARBA00022448"/>
    </source>
</evidence>
<gene>
    <name evidence="12" type="ORF">TK11N_08490</name>
    <name evidence="13" type="ORF">TK2N_09190</name>
</gene>
<dbReference type="InterPro" id="IPR017871">
    <property type="entry name" value="ABC_transporter-like_CS"/>
</dbReference>
<dbReference type="Pfam" id="PF00005">
    <property type="entry name" value="ABC_tran"/>
    <property type="match status" value="2"/>
</dbReference>
<evidence type="ECO:0000256" key="8">
    <source>
        <dbReference type="ARBA" id="ARBA00022967"/>
    </source>
</evidence>
<dbReference type="SMART" id="SM00382">
    <property type="entry name" value="AAA"/>
    <property type="match status" value="2"/>
</dbReference>
<evidence type="ECO:0000256" key="10">
    <source>
        <dbReference type="ARBA" id="ARBA00025157"/>
    </source>
</evidence>
<keyword evidence="4" id="KW-1003">Cell membrane</keyword>
<dbReference type="EMBL" id="BKBO01000010">
    <property type="protein sequence ID" value="GEQ48997.1"/>
    <property type="molecule type" value="Genomic_DNA"/>
</dbReference>
<dbReference type="SUPFAM" id="SSF52540">
    <property type="entry name" value="P-loop containing nucleoside triphosphate hydrolases"/>
    <property type="match status" value="2"/>
</dbReference>
<dbReference type="CDD" id="cd03226">
    <property type="entry name" value="ABC_cobalt_CbiO_domain2"/>
    <property type="match status" value="1"/>
</dbReference>
<comment type="function">
    <text evidence="10">Probably part of an ABC transporter complex. Responsible for energy coupling to the transport system.</text>
</comment>
<keyword evidence="3" id="KW-0813">Transport</keyword>
<dbReference type="PANTHER" id="PTHR43553">
    <property type="entry name" value="HEAVY METAL TRANSPORTER"/>
    <property type="match status" value="1"/>
</dbReference>
<evidence type="ECO:0000256" key="6">
    <source>
        <dbReference type="ARBA" id="ARBA00022741"/>
    </source>
</evidence>
<dbReference type="CDD" id="cd03225">
    <property type="entry name" value="ABC_cobalt_CbiO_domain1"/>
    <property type="match status" value="1"/>
</dbReference>
<evidence type="ECO:0000256" key="5">
    <source>
        <dbReference type="ARBA" id="ARBA00022737"/>
    </source>
</evidence>
<dbReference type="InterPro" id="IPR027417">
    <property type="entry name" value="P-loop_NTPase"/>
</dbReference>
<dbReference type="PROSITE" id="PS00211">
    <property type="entry name" value="ABC_TRANSPORTER_1"/>
    <property type="match status" value="1"/>
</dbReference>
<feature type="domain" description="ABC transporter" evidence="11">
    <location>
        <begin position="273"/>
        <end position="471"/>
    </location>
</feature>
<reference evidence="13" key="2">
    <citation type="journal article" date="2020" name="Int. Dairy J.">
        <title>Lactic acid bacterial diversity in Brie cheese focusing on salt concentration and pH of isolation medium and characterisation of halophilic and alkaliphilic lactic acid bacterial isolates.</title>
        <authorList>
            <person name="Unno R."/>
            <person name="Matsutani M."/>
            <person name="Suzuki T."/>
            <person name="Kodama K."/>
            <person name="Matsushita H."/>
            <person name="Yamasato K."/>
            <person name="Koizumi Y."/>
            <person name="Ishikawa M."/>
        </authorList>
    </citation>
    <scope>NUCLEOTIDE SEQUENCE</scope>
    <source>
        <strain evidence="13">7C1</strain>
        <strain evidence="12">8C4</strain>
    </source>
</reference>
<dbReference type="Proteomes" id="UP000886607">
    <property type="component" value="Unassembled WGS sequence"/>
</dbReference>
<dbReference type="InterPro" id="IPR015856">
    <property type="entry name" value="ABC_transpr_CbiO/EcfA_su"/>
</dbReference>
<name>A0AAN4RLL8_9ENTE</name>
<evidence type="ECO:0000256" key="2">
    <source>
        <dbReference type="ARBA" id="ARBA00005417"/>
    </source>
</evidence>